<dbReference type="AlphaFoldDB" id="A0A1I0S6G7"/>
<gene>
    <name evidence="2" type="ORF">SAMN04488122_3987</name>
</gene>
<organism evidence="2 3">
    <name type="scientific">Chitinophaga arvensicola</name>
    <dbReference type="NCBI Taxonomy" id="29529"/>
    <lineage>
        <taxon>Bacteria</taxon>
        <taxon>Pseudomonadati</taxon>
        <taxon>Bacteroidota</taxon>
        <taxon>Chitinophagia</taxon>
        <taxon>Chitinophagales</taxon>
        <taxon>Chitinophagaceae</taxon>
        <taxon>Chitinophaga</taxon>
    </lineage>
</organism>
<dbReference type="STRING" id="29529.SAMN04488122_3987"/>
<feature type="transmembrane region" description="Helical" evidence="1">
    <location>
        <begin position="36"/>
        <end position="52"/>
    </location>
</feature>
<feature type="transmembrane region" description="Helical" evidence="1">
    <location>
        <begin position="12"/>
        <end position="30"/>
    </location>
</feature>
<name>A0A1I0S6G7_9BACT</name>
<accession>A0A1I0S6G7</accession>
<evidence type="ECO:0000256" key="1">
    <source>
        <dbReference type="SAM" id="Phobius"/>
    </source>
</evidence>
<keyword evidence="1" id="KW-0472">Membrane</keyword>
<sequence>MSKKHQQHRPRLRIAAIFCIILGLLIGFSIKRVQVGLVIGIALGLLTGSMWSKSSSND</sequence>
<reference evidence="3" key="1">
    <citation type="submission" date="2016-10" db="EMBL/GenBank/DDBJ databases">
        <authorList>
            <person name="Varghese N."/>
            <person name="Submissions S."/>
        </authorList>
    </citation>
    <scope>NUCLEOTIDE SEQUENCE [LARGE SCALE GENOMIC DNA]</scope>
    <source>
        <strain evidence="3">DSM 3695</strain>
    </source>
</reference>
<evidence type="ECO:0000313" key="3">
    <source>
        <dbReference type="Proteomes" id="UP000199310"/>
    </source>
</evidence>
<dbReference type="RefSeq" id="WP_166649994.1">
    <property type="nucleotide sequence ID" value="NZ_FOJG01000002.1"/>
</dbReference>
<keyword evidence="1" id="KW-1133">Transmembrane helix</keyword>
<keyword evidence="1" id="KW-0812">Transmembrane</keyword>
<dbReference type="EMBL" id="FOJG01000002">
    <property type="protein sequence ID" value="SEW50858.1"/>
    <property type="molecule type" value="Genomic_DNA"/>
</dbReference>
<keyword evidence="3" id="KW-1185">Reference proteome</keyword>
<proteinExistence type="predicted"/>
<dbReference type="Proteomes" id="UP000199310">
    <property type="component" value="Unassembled WGS sequence"/>
</dbReference>
<protein>
    <submittedName>
        <fullName evidence="2">Uncharacterized protein</fullName>
    </submittedName>
</protein>
<evidence type="ECO:0000313" key="2">
    <source>
        <dbReference type="EMBL" id="SEW50858.1"/>
    </source>
</evidence>